<dbReference type="PATRIC" id="fig|1227492.4.peg.3357"/>
<feature type="transmembrane region" description="Helical" evidence="1">
    <location>
        <begin position="36"/>
        <end position="57"/>
    </location>
</feature>
<evidence type="ECO:0000313" key="3">
    <source>
        <dbReference type="Proteomes" id="UP000011693"/>
    </source>
</evidence>
<reference evidence="2 3" key="1">
    <citation type="journal article" date="2014" name="PLoS Genet.">
        <title>Phylogenetically driven sequencing of extremely halophilic archaea reveals strategies for static and dynamic osmo-response.</title>
        <authorList>
            <person name="Becker E.A."/>
            <person name="Seitzer P.M."/>
            <person name="Tritt A."/>
            <person name="Larsen D."/>
            <person name="Krusor M."/>
            <person name="Yao A.I."/>
            <person name="Wu D."/>
            <person name="Madern D."/>
            <person name="Eisen J.A."/>
            <person name="Darling A.E."/>
            <person name="Facciotti M.T."/>
        </authorList>
    </citation>
    <scope>NUCLEOTIDE SEQUENCE [LARGE SCALE GENOMIC DNA]</scope>
    <source>
        <strain evidence="2 3">JCM 10990</strain>
    </source>
</reference>
<accession>M0AAB8</accession>
<dbReference type="Proteomes" id="UP000011693">
    <property type="component" value="Unassembled WGS sequence"/>
</dbReference>
<dbReference type="RefSeq" id="WP_006168870.1">
    <property type="nucleotide sequence ID" value="NZ_AOIN01000091.1"/>
</dbReference>
<evidence type="ECO:0000313" key="2">
    <source>
        <dbReference type="EMBL" id="ELY95331.1"/>
    </source>
</evidence>
<proteinExistence type="predicted"/>
<sequence length="68" mass="7314">MSALRTALLEWDADRIVTVVTAGVAVYSSMQLTDGLVTGLALAVCLAAVLGGSWWGVTRLVEHVWRQQ</sequence>
<dbReference type="AlphaFoldDB" id="M0AAB8"/>
<keyword evidence="3" id="KW-1185">Reference proteome</keyword>
<protein>
    <submittedName>
        <fullName evidence="2">Uncharacterized protein</fullName>
    </submittedName>
</protein>
<keyword evidence="1" id="KW-1133">Transmembrane helix</keyword>
<dbReference type="EMBL" id="AOIN01000091">
    <property type="protein sequence ID" value="ELY95331.1"/>
    <property type="molecule type" value="Genomic_DNA"/>
</dbReference>
<gene>
    <name evidence="2" type="ORF">C482_16858</name>
</gene>
<dbReference type="OrthoDB" id="330242at2157"/>
<name>M0AAB8_9EURY</name>
<keyword evidence="1" id="KW-0472">Membrane</keyword>
<comment type="caution">
    <text evidence="2">The sequence shown here is derived from an EMBL/GenBank/DDBJ whole genome shotgun (WGS) entry which is preliminary data.</text>
</comment>
<keyword evidence="1" id="KW-0812">Transmembrane</keyword>
<organism evidence="2 3">
    <name type="scientific">Natrialba chahannaoensis JCM 10990</name>
    <dbReference type="NCBI Taxonomy" id="1227492"/>
    <lineage>
        <taxon>Archaea</taxon>
        <taxon>Methanobacteriati</taxon>
        <taxon>Methanobacteriota</taxon>
        <taxon>Stenosarchaea group</taxon>
        <taxon>Halobacteria</taxon>
        <taxon>Halobacteriales</taxon>
        <taxon>Natrialbaceae</taxon>
        <taxon>Natrialba</taxon>
    </lineage>
</organism>
<evidence type="ECO:0000256" key="1">
    <source>
        <dbReference type="SAM" id="Phobius"/>
    </source>
</evidence>
<dbReference type="STRING" id="1227492.C482_16858"/>